<keyword evidence="3" id="KW-1134">Transmembrane beta strand</keyword>
<dbReference type="OrthoDB" id="247139at2"/>
<keyword evidence="5" id="KW-0732">Signal</keyword>
<dbReference type="AlphaFoldDB" id="A0A368KQ83"/>
<gene>
    <name evidence="8" type="ORF">DTL42_14855</name>
</gene>
<reference evidence="8 9" key="1">
    <citation type="submission" date="2018-07" db="EMBL/GenBank/DDBJ databases">
        <title>Comparative genomes isolates from brazilian mangrove.</title>
        <authorList>
            <person name="De Araujo J.E."/>
            <person name="Taketani R.G."/>
            <person name="Silva M.C.P."/>
            <person name="Lourenco M.V."/>
            <person name="Oliveira V.M."/>
            <person name="Andreote F.D."/>
        </authorList>
    </citation>
    <scope>NUCLEOTIDE SEQUENCE [LARGE SCALE GENOMIC DNA]</scope>
    <source>
        <strain evidence="8 9">HEX PRIS-MGV</strain>
    </source>
</reference>
<accession>A0A368KQ83</accession>
<evidence type="ECO:0000256" key="2">
    <source>
        <dbReference type="ARBA" id="ARBA00008163"/>
    </source>
</evidence>
<evidence type="ECO:0000256" key="7">
    <source>
        <dbReference type="ARBA" id="ARBA00023237"/>
    </source>
</evidence>
<evidence type="ECO:0000256" key="4">
    <source>
        <dbReference type="ARBA" id="ARBA00022692"/>
    </source>
</evidence>
<dbReference type="GO" id="GO:0009279">
    <property type="term" value="C:cell outer membrane"/>
    <property type="evidence" value="ECO:0007669"/>
    <property type="project" value="UniProtKB-SubCell"/>
</dbReference>
<evidence type="ECO:0000313" key="8">
    <source>
        <dbReference type="EMBL" id="RCS47809.1"/>
    </source>
</evidence>
<dbReference type="InterPro" id="IPR005017">
    <property type="entry name" value="OMPP1/FadL/TodX"/>
</dbReference>
<keyword evidence="4" id="KW-0812">Transmembrane</keyword>
<dbReference type="Proteomes" id="UP000253562">
    <property type="component" value="Unassembled WGS sequence"/>
</dbReference>
<keyword evidence="6" id="KW-0472">Membrane</keyword>
<evidence type="ECO:0000256" key="1">
    <source>
        <dbReference type="ARBA" id="ARBA00004571"/>
    </source>
</evidence>
<protein>
    <submittedName>
        <fullName evidence="8">Hydrocarbon degradation protein</fullName>
    </submittedName>
</protein>
<comment type="caution">
    <text evidence="8">The sequence shown here is derived from an EMBL/GenBank/DDBJ whole genome shotgun (WGS) entry which is preliminary data.</text>
</comment>
<dbReference type="PANTHER" id="PTHR35093">
    <property type="entry name" value="OUTER MEMBRANE PROTEIN NMB0088-RELATED"/>
    <property type="match status" value="1"/>
</dbReference>
<comment type="similarity">
    <text evidence="2">Belongs to the OmpP1/FadL family.</text>
</comment>
<dbReference type="GO" id="GO:0015483">
    <property type="term" value="F:long-chain fatty acid transporting porin activity"/>
    <property type="evidence" value="ECO:0007669"/>
    <property type="project" value="TreeGrafter"/>
</dbReference>
<evidence type="ECO:0000256" key="6">
    <source>
        <dbReference type="ARBA" id="ARBA00023136"/>
    </source>
</evidence>
<name>A0A368KQ83_9BACT</name>
<evidence type="ECO:0000313" key="9">
    <source>
        <dbReference type="Proteomes" id="UP000253562"/>
    </source>
</evidence>
<proteinExistence type="inferred from homology"/>
<comment type="subcellular location">
    <subcellularLocation>
        <location evidence="1">Cell outer membrane</location>
        <topology evidence="1">Multi-pass membrane protein</topology>
    </subcellularLocation>
</comment>
<dbReference type="SUPFAM" id="SSF56935">
    <property type="entry name" value="Porins"/>
    <property type="match status" value="1"/>
</dbReference>
<dbReference type="EMBL" id="QPEX01000028">
    <property type="protein sequence ID" value="RCS47809.1"/>
    <property type="molecule type" value="Genomic_DNA"/>
</dbReference>
<organism evidence="8 9">
    <name type="scientific">Bremerella cremea</name>
    <dbReference type="NCBI Taxonomy" id="1031537"/>
    <lineage>
        <taxon>Bacteria</taxon>
        <taxon>Pseudomonadati</taxon>
        <taxon>Planctomycetota</taxon>
        <taxon>Planctomycetia</taxon>
        <taxon>Pirellulales</taxon>
        <taxon>Pirellulaceae</taxon>
        <taxon>Bremerella</taxon>
    </lineage>
</organism>
<dbReference type="Gene3D" id="2.40.160.60">
    <property type="entry name" value="Outer membrane protein transport protein (OMPP1/FadL/TodX)"/>
    <property type="match status" value="1"/>
</dbReference>
<dbReference type="PANTHER" id="PTHR35093:SF8">
    <property type="entry name" value="OUTER MEMBRANE PROTEIN NMB0088-RELATED"/>
    <property type="match status" value="1"/>
</dbReference>
<dbReference type="Pfam" id="PF03349">
    <property type="entry name" value="Toluene_X"/>
    <property type="match status" value="2"/>
</dbReference>
<evidence type="ECO:0000256" key="3">
    <source>
        <dbReference type="ARBA" id="ARBA00022452"/>
    </source>
</evidence>
<sequence>MVAEQVPACGQGMSVTGVGPVNRGMAGAGTAAPLDAIGALHWNPASISYLERSEVSFGMEGLLADVSLTSDVAGVGTHTTSGEAGVAVVPSVGWVDHLEGTNLTIGLGVYGVAGFRNNMPADPKNPLLANGPLFADTEMLQIVPTISYQINENWSIGVAPTLSAARMMFDPLGPSAITPAMTPGSGNRVHWGGGVQGGIYYASPSCWRAGFTIKSPQWFEEFRFFTPSGVVGFNLDYPLILSSGLAYYGFERWVFAADVRYFDFANTQGFDTLQWKSVFSMAVGAQYRLSDWWTLRGGYNFNENPISSNAAFANVSTPLIQQHNIAAGLGCMLTDGVELNLAYVYLVNNSLTGPLPSPPFSPGDTLTHEISAHSLVLGLRVNY</sequence>
<evidence type="ECO:0000256" key="5">
    <source>
        <dbReference type="ARBA" id="ARBA00022729"/>
    </source>
</evidence>
<keyword evidence="7" id="KW-0998">Cell outer membrane</keyword>